<feature type="repeat" description="ANK" evidence="1">
    <location>
        <begin position="180"/>
        <end position="212"/>
    </location>
</feature>
<protein>
    <submittedName>
        <fullName evidence="4">Kinase D-interacting substrate of 220 kDa-like isoform X1</fullName>
    </submittedName>
</protein>
<keyword evidence="1" id="KW-0040">ANK repeat</keyword>
<dbReference type="SUPFAM" id="SSF158235">
    <property type="entry name" value="SOCS box-like"/>
    <property type="match status" value="1"/>
</dbReference>
<dbReference type="CDD" id="cd03587">
    <property type="entry name" value="SOCS"/>
    <property type="match status" value="1"/>
</dbReference>
<evidence type="ECO:0000259" key="2">
    <source>
        <dbReference type="PROSITE" id="PS50225"/>
    </source>
</evidence>
<feature type="repeat" description="ANK" evidence="1">
    <location>
        <begin position="327"/>
        <end position="359"/>
    </location>
</feature>
<dbReference type="KEGG" id="lak:106162503"/>
<dbReference type="InterPro" id="IPR036770">
    <property type="entry name" value="Ankyrin_rpt-contain_sf"/>
</dbReference>
<dbReference type="Pfam" id="PF07525">
    <property type="entry name" value="SOCS_box"/>
    <property type="match status" value="1"/>
</dbReference>
<dbReference type="SMART" id="SM00969">
    <property type="entry name" value="SOCS_box"/>
    <property type="match status" value="1"/>
</dbReference>
<dbReference type="SMART" id="SM00248">
    <property type="entry name" value="ANK"/>
    <property type="match status" value="11"/>
</dbReference>
<dbReference type="InterPro" id="IPR001496">
    <property type="entry name" value="SOCS_box"/>
</dbReference>
<proteinExistence type="predicted"/>
<sequence>MPLSDASTLKAYSFMLEQGSMATAVALDNVDQLKELIQKSRILDLAEAGKALLMAADKGKVECLEVLLDAGTSPDTKALGYTPFILAAQNGHLAIMHILHARGCNVMRTTHPVRGSALHWAVANGHQECVDFLLTTQIDRDAQTMHGRTAVMLAARNGRPEILKTLLNANCKVDIVERSTGYNALHHAAVEGWTDCVQMLLSAGINPNATTVSGDSALIIAARKNRLETVEVLIKAGADVDGTGSCNMTAIHWACEGGFLEVVELLLEEGANPSVITTDTFESWQTFSSGPINGGCTPLMLAARGGHIEIMELLIKAGVDLVVFDKSGDSVLHYAVRSNRTACIELIIRLGLSPDLQQEPALTDTPLAVAMQEQKYHSLRALIQANCNIDAKVRPPIEEVMRQDSPFRSPTCSPFEMAVLRSHSAVMKMLALAGCDLSILQYWLETSCLPDSLKYNSNLLHWLLDVAFVHSSLKNLCRARIREVLGYQVKELAQKLPLPKRIIEYVTLADLDSIDLTSDGSQQ</sequence>
<feature type="repeat" description="ANK" evidence="1">
    <location>
        <begin position="79"/>
        <end position="111"/>
    </location>
</feature>
<dbReference type="Pfam" id="PF12796">
    <property type="entry name" value="Ank_2"/>
    <property type="match status" value="4"/>
</dbReference>
<dbReference type="AlphaFoldDB" id="A0A1S3IAH4"/>
<evidence type="ECO:0000313" key="4">
    <source>
        <dbReference type="RefSeq" id="XP_013395262.1"/>
    </source>
</evidence>
<feature type="repeat" description="ANK" evidence="1">
    <location>
        <begin position="146"/>
        <end position="178"/>
    </location>
</feature>
<reference evidence="4" key="1">
    <citation type="submission" date="2025-08" db="UniProtKB">
        <authorList>
            <consortium name="RefSeq"/>
        </authorList>
    </citation>
    <scope>IDENTIFICATION</scope>
    <source>
        <tissue evidence="4">Gonads</tissue>
    </source>
</reference>
<dbReference type="PROSITE" id="PS50088">
    <property type="entry name" value="ANK_REPEAT"/>
    <property type="match status" value="7"/>
</dbReference>
<feature type="domain" description="SOCS box" evidence="2">
    <location>
        <begin position="472"/>
        <end position="512"/>
    </location>
</feature>
<dbReference type="PANTHER" id="PTHR44207">
    <property type="entry name" value="SURFACE ANTIGEN BSPA-LIKE-RELATED"/>
    <property type="match status" value="1"/>
</dbReference>
<dbReference type="Gene3D" id="1.25.40.20">
    <property type="entry name" value="Ankyrin repeat-containing domain"/>
    <property type="match status" value="3"/>
</dbReference>
<evidence type="ECO:0000313" key="3">
    <source>
        <dbReference type="Proteomes" id="UP000085678"/>
    </source>
</evidence>
<keyword evidence="3" id="KW-1185">Reference proteome</keyword>
<dbReference type="Proteomes" id="UP000085678">
    <property type="component" value="Unplaced"/>
</dbReference>
<dbReference type="PROSITE" id="PS50225">
    <property type="entry name" value="SOCS"/>
    <property type="match status" value="1"/>
</dbReference>
<dbReference type="OrthoDB" id="6276128at2759"/>
<dbReference type="GO" id="GO:0035556">
    <property type="term" value="P:intracellular signal transduction"/>
    <property type="evidence" value="ECO:0007669"/>
    <property type="project" value="InterPro"/>
</dbReference>
<name>A0A1S3IAH4_LINAN</name>
<dbReference type="SUPFAM" id="SSF48403">
    <property type="entry name" value="Ankyrin repeat"/>
    <property type="match status" value="1"/>
</dbReference>
<feature type="repeat" description="ANK" evidence="1">
    <location>
        <begin position="246"/>
        <end position="278"/>
    </location>
</feature>
<dbReference type="InParanoid" id="A0A1S3IAH4"/>
<dbReference type="Gene3D" id="1.10.750.20">
    <property type="entry name" value="SOCS box"/>
    <property type="match status" value="1"/>
</dbReference>
<dbReference type="GeneID" id="106162503"/>
<dbReference type="InterPro" id="IPR036036">
    <property type="entry name" value="SOCS_box-like_dom_sf"/>
</dbReference>
<dbReference type="PANTHER" id="PTHR44207:SF2">
    <property type="entry name" value="REPEAT PROTEIN, PUTATIVE-RELATED"/>
    <property type="match status" value="1"/>
</dbReference>
<dbReference type="STRING" id="7574.A0A1S3IAH4"/>
<dbReference type="PROSITE" id="PS50297">
    <property type="entry name" value="ANK_REP_REGION"/>
    <property type="match status" value="5"/>
</dbReference>
<feature type="repeat" description="ANK" evidence="1">
    <location>
        <begin position="294"/>
        <end position="326"/>
    </location>
</feature>
<dbReference type="PRINTS" id="PR01415">
    <property type="entry name" value="ANKYRIN"/>
</dbReference>
<accession>A0A1S3IAH4</accession>
<dbReference type="RefSeq" id="XP_013395262.1">
    <property type="nucleotide sequence ID" value="XM_013539808.1"/>
</dbReference>
<feature type="repeat" description="ANK" evidence="1">
    <location>
        <begin position="213"/>
        <end position="245"/>
    </location>
</feature>
<organism evidence="3 4">
    <name type="scientific">Lingula anatina</name>
    <name type="common">Brachiopod</name>
    <name type="synonym">Lingula unguis</name>
    <dbReference type="NCBI Taxonomy" id="7574"/>
    <lineage>
        <taxon>Eukaryota</taxon>
        <taxon>Metazoa</taxon>
        <taxon>Spiralia</taxon>
        <taxon>Lophotrochozoa</taxon>
        <taxon>Brachiopoda</taxon>
        <taxon>Linguliformea</taxon>
        <taxon>Lingulata</taxon>
        <taxon>Lingulida</taxon>
        <taxon>Linguloidea</taxon>
        <taxon>Lingulidae</taxon>
        <taxon>Lingula</taxon>
    </lineage>
</organism>
<evidence type="ECO:0000256" key="1">
    <source>
        <dbReference type="PROSITE-ProRule" id="PRU00023"/>
    </source>
</evidence>
<dbReference type="InterPro" id="IPR002110">
    <property type="entry name" value="Ankyrin_rpt"/>
</dbReference>
<gene>
    <name evidence="4" type="primary">LOC106162503</name>
</gene>